<accession>A0A8I1D6W7</accession>
<dbReference type="Proteomes" id="UP000627573">
    <property type="component" value="Unassembled WGS sequence"/>
</dbReference>
<name>A0A8I1D6W7_RHOER</name>
<protein>
    <submittedName>
        <fullName evidence="1">Uncharacterized protein</fullName>
    </submittedName>
</protein>
<evidence type="ECO:0000313" key="1">
    <source>
        <dbReference type="EMBL" id="MBH5143672.1"/>
    </source>
</evidence>
<reference evidence="1 2" key="1">
    <citation type="submission" date="2020-12" db="EMBL/GenBank/DDBJ databases">
        <title>Draft genome sequence of furan degrading bacterial strain FUR100.</title>
        <authorList>
            <person name="Woiski C."/>
        </authorList>
    </citation>
    <scope>NUCLEOTIDE SEQUENCE [LARGE SCALE GENOMIC DNA]</scope>
    <source>
        <strain evidence="1 2">FUR100</strain>
    </source>
</reference>
<dbReference type="EMBL" id="JAECSB010000043">
    <property type="protein sequence ID" value="MBH5143672.1"/>
    <property type="molecule type" value="Genomic_DNA"/>
</dbReference>
<dbReference type="AlphaFoldDB" id="A0A8I1D6W7"/>
<organism evidence="1 2">
    <name type="scientific">Rhodococcus erythropolis</name>
    <name type="common">Arthrobacter picolinophilus</name>
    <dbReference type="NCBI Taxonomy" id="1833"/>
    <lineage>
        <taxon>Bacteria</taxon>
        <taxon>Bacillati</taxon>
        <taxon>Actinomycetota</taxon>
        <taxon>Actinomycetes</taxon>
        <taxon>Mycobacteriales</taxon>
        <taxon>Nocardiaceae</taxon>
        <taxon>Rhodococcus</taxon>
        <taxon>Rhodococcus erythropolis group</taxon>
    </lineage>
</organism>
<comment type="caution">
    <text evidence="1">The sequence shown here is derived from an EMBL/GenBank/DDBJ whole genome shotgun (WGS) entry which is preliminary data.</text>
</comment>
<keyword evidence="2" id="KW-1185">Reference proteome</keyword>
<proteinExistence type="predicted"/>
<evidence type="ECO:0000313" key="2">
    <source>
        <dbReference type="Proteomes" id="UP000627573"/>
    </source>
</evidence>
<gene>
    <name evidence="1" type="ORF">I3517_13745</name>
</gene>
<sequence length="93" mass="10068">MSAAEESDVAQARVFLALLNSEIDELSERIESALRLVRGARPVAPVLASAARTDAAALRKDLHRVHALVEQLVRRFPAVNSPTDVPAARSLRS</sequence>